<keyword evidence="4" id="KW-1185">Reference proteome</keyword>
<dbReference type="Proteomes" id="UP001326715">
    <property type="component" value="Chromosome"/>
</dbReference>
<feature type="domain" description="Ig-like" evidence="2">
    <location>
        <begin position="3817"/>
        <end position="3951"/>
    </location>
</feature>
<feature type="domain" description="Ig-like" evidence="2">
    <location>
        <begin position="797"/>
        <end position="925"/>
    </location>
</feature>
<reference evidence="3 4" key="1">
    <citation type="submission" date="2023-11" db="EMBL/GenBank/DDBJ databases">
        <title>MicrobeMod: A computational toolkit for identifying prokaryotic methylation and restriction-modification with nanopore sequencing.</title>
        <authorList>
            <person name="Crits-Christoph A."/>
            <person name="Kang S.C."/>
            <person name="Lee H."/>
            <person name="Ostrov N."/>
        </authorList>
    </citation>
    <scope>NUCLEOTIDE SEQUENCE [LARGE SCALE GENOMIC DNA]</scope>
    <source>
        <strain evidence="3 4">ATCC 23090</strain>
    </source>
</reference>
<accession>A0ABZ0XE26</accession>
<protein>
    <submittedName>
        <fullName evidence="3">T9SS type A sorting domain-containing protein</fullName>
    </submittedName>
</protein>
<dbReference type="SMART" id="SM00089">
    <property type="entry name" value="PKD"/>
    <property type="match status" value="8"/>
</dbReference>
<proteinExistence type="predicted"/>
<feature type="domain" description="Ig-like" evidence="2">
    <location>
        <begin position="3529"/>
        <end position="3663"/>
    </location>
</feature>
<dbReference type="EMBL" id="CP140154">
    <property type="protein sequence ID" value="WQG88873.1"/>
    <property type="molecule type" value="Genomic_DNA"/>
</dbReference>
<evidence type="ECO:0000313" key="3">
    <source>
        <dbReference type="EMBL" id="WQG88873.1"/>
    </source>
</evidence>
<dbReference type="NCBIfam" id="TIGR04183">
    <property type="entry name" value="Por_Secre_tail"/>
    <property type="match status" value="1"/>
</dbReference>
<name>A0ABZ0XE26_9BACT</name>
<feature type="domain" description="Ig-like" evidence="2">
    <location>
        <begin position="4321"/>
        <end position="4455"/>
    </location>
</feature>
<feature type="domain" description="Ig-like" evidence="2">
    <location>
        <begin position="2377"/>
        <end position="2511"/>
    </location>
</feature>
<dbReference type="InterPro" id="IPR007110">
    <property type="entry name" value="Ig-like_dom"/>
</dbReference>
<dbReference type="InterPro" id="IPR022409">
    <property type="entry name" value="PKD/Chitinase_dom"/>
</dbReference>
<feature type="signal peptide" evidence="1">
    <location>
        <begin position="1"/>
        <end position="22"/>
    </location>
</feature>
<feature type="chain" id="PRO_5045388121" evidence="1">
    <location>
        <begin position="23"/>
        <end position="4984"/>
    </location>
</feature>
<feature type="domain" description="Ig-like" evidence="2">
    <location>
        <begin position="4537"/>
        <end position="4673"/>
    </location>
</feature>
<gene>
    <name evidence="3" type="ORF">SR876_28495</name>
</gene>
<dbReference type="PROSITE" id="PS50835">
    <property type="entry name" value="IG_LIKE"/>
    <property type="match status" value="10"/>
</dbReference>
<keyword evidence="1" id="KW-0732">Signal</keyword>
<evidence type="ECO:0000256" key="1">
    <source>
        <dbReference type="SAM" id="SignalP"/>
    </source>
</evidence>
<sequence>MQRHFMLFFAAIFLFVRTSVFASPECPIISGTFPGANGTTADNSSTGWYLDASKVLSTGYFAIKSNRLTAQELGGEGVWYSQVFSTAGYTDWQAAVKITSEGDMNSSEYVKIYYKINGGAETLLDSRTGNFGTLDFTSGLLNGSSVQLVVRIYNYNNGGTQTSKYYIEQYRVFKEKGPCASSGVTVTATAANSGVLTCTTTSLTLSATSSASSTTYSWTGPNGFTSTSQNPTVSTAGTYTVTGTSSAGTGTASVAVTENKVAPDLSATGGSLACASSVVLSAASSVANATYSWTGPNSFTSTAQKPTVSTAGSYTVTVTNPANGCKTSQTVTVTAGNAVSTTWEENFTLSNGTTADNGTTAWSVTNPSGSLFSVLNNEFRISGIGTTGEGVWTSGSMTMTGKTSVTVSGAVRSSITGTAVMNDTGTYADYIRFYYKINGGSEVLFYEKKSAINSHSTTNTTFSVSVPTGNTLQIVVRARATGTDEFYYFDNVKVSAVDPAVTLATAVSGPVTCTSNATITVTPSGTVSSYAWTGPNGFTSTTQNPTVSAAGVYTVTATLPTGCTVSTTATVTENKVTPDLDASGGVLGCLTSVTLSASSTVANATYSWTGPSGFTSTVQKPAVNVAGTYTVTVKNPANGCTASKSVVVDATSSTPSVFWLEDFTFANGTISDSGTTPWTIVSNGTGTASVQSNEFKVTYTGAGETTWSSGVVDISGKTNVVIAADLRSETASASDAFESDDYMKVYYKLNGGAEVLVYEDYSGIGSTTTGTSKITVNSAALSGSSLQVIIRARNSDPTERYFFDNVSLTGANQVSYPTALATVKDSLTCSVSSVTLSGSSGVSGVTYSWTGPSGFTSATQNPVVSAAGDYILTVTNTSTGCTGKDTVTVRQFTTAPGVTAGVSGPLSCGAATVNLTASSATTGVTYKWAGPSGYTSTLQNPVVSVAGDYTVTVTNPVNGCTSSQTVTVVNNVSTTTSIWNEDFTLANGVTVDNGTTAWSVTNPSGSLFSVLNNEFRISGIGTTGEGVWTSGVIDISGKTNVSIGANVRSSVTGGAVMNDVGTYADYLRFYYKLNGGAEVLFAEKKSDINGHSTTNTYVSTSTVLSGSTLQVVVRARATGTDEFYYVDNVKVNAASGGSLTALATVKDSLTCAVTSVGLSGSSATADVTYSWTGPSGFSSTLQNPAVTAPGDYILTVTNPATGCTGMDTVTVLQSITPPGAFAGVSGPLSCGNSTVTLSGSSSTTGVTYAWAGPSGYTSALQNPVVSVAGVYTLTVKNPVNGCTSTQSVTVTNDGATASTMWNEDFTLANGVTVDNGATAWSVTYPSGSLFSVLNNEFRISGIGTTGEGAWTSGVMDISGKTNVSIGANVRSAVTGGAVMNDTGTYADYIRFYYKIDGGAEVLFAEKKSAVNNHSTTSSYVSTPTMLSGSTLQLVIRARATGTDEFYYVDNVKVNAAGAGSLTAVATVKDSLTCSVISVALSGSSTVSGVTYSWTGPAGYSAGVQNPVVTVPGDYILTVTNPTTGCTGSDTVTVKQTAVPPTAIAGVSGGLSCGNTSVTLSGSSSVAGVTYSWSGPSGFSATLQNPVVSVAGTYTLTVTNPVTGCKGTAQVSVTQDVTKPTLSVVAPAALNCTTTVVNLSASSNGTITWAGYNAGVNPVTVSAGGKYYVTARGANGCIVTDSVTVTQDIVKPTLAVTAPGTLSCATASVNLSASSNGTITWTGYNAGVNPVAVTAAGRYYVTAKGTNGCTAFDSVTVTQDVVKPTLAVTAPGTLSCATTSVNLSASSNGTITWTGYNAGVNPISATTPGKYYVTAKGTNGCTTFDSVTVTQDVVKPTLSIAAPSVLTCATTSINLTASSNGTITWTGYNAGVNPVAVTAAGKYYVTAKGTNGCTKTDSVTVTQDVAKPTLSVTAPSVLTCATTSINLSASSNGTITWTGYNAGVNPIAVTAAGRYYVTAKGTNGCTTSDSVTVTQDIAKPTLAVAAPSVLSCATTSINLTATSNGTITWTGYSAGVNPVAVTAAGKYYVTAKGTNGCTTSDSVTVTQDIAKPTLSIATPSVLTCATTSINLTATSNGTITWTGYNAGVNPIAVTAAGKYYVTAKGTNGCTAIDSVTVIQDVTKPTLSVTAPSVLTCATTSINLTATSNGTITWTGYNAGVNPIAATAAGKYYVTAKGTNGCTTSDSVTVTQDVTKPTLSVTAPSVLTCATTSINLTATSNGTITWTGYNAGVNPIAVTAAGKYYVTAKGTNGCTATDSVTVIQDVTKPTLSVTAPSVLTCATTSINLTATSNGTITWTGYNAGVNPIAANTPGKYYVTAKGTNGCTTSDSVTVTQDVTKPTLSIAVPSVLTCATTSINLTATSNGTITWTGYNAGANPIAVTTPGKYYVTAKGTNGCTTSDSVTVTQNVTKPTLAVTAPSVLTCATTSINLTATSNGTITWTGYNAGANPIAVTTPGKYYVTAKGTNGCTTSDSITVTQDVTKSTLSITAPGTLTCSTTSINLAATSNGTITWTGYNAGVNPIAVTTPGKYYVTAKGTNGCTTSDSVTVTQDVTKPTLAVTTPSVLTCATTSINLTATSNGTITWTGYNAGVNPIAVTTPGKYYVTAKGTNGCTTSDSVTVTQDVTKPTLSIVAPSVLTCATTSINLTATSNSTITWTGYNAGVNPIAVTTPGKYYVTAKGTNGCTTSDSVTVTQDVTKPTLAVTTPSVLTCATTSINLTATSNGTITWTGFNAGVNPITVTTPGKYYVTAKSTTGCTTSDSVTVTQDVTKPTLSVTAPSVLTCAITSINLTATSNGTITWTGFNTGVNPITVNTPGKYYVTARGTNGCTTSDSVTVTQDVTKPTLSVTAPGTLTCATTSINLTATSNGTITWTGFNTGVNPITVNTPGKYYVTARGTNGCTTSDSVTVTQDVTKPTLSVTAPGTLTCATTSINLTATSNGTITWTGYNIGVNPITVNTSGKYYVTAKGTNGCTTSDSVTVTQDVTKPTLSVTAPSVLTCAITSINLTATSNGTITWTGYNAGVNPVTVNTPGKYYVTAKSTTGCTTSDSVTVIQDVTKPTLSVTAPSVLTCATTSINLTATSNGTITWTGYNAGVNPIAVTAAGKYYVTAKGTNGCTTSDSVTVTQDVTKPTLSVTAPSVLTCATTFINLTATSNGTITWTGYNAGVNPIAVTAAGKYYVTAKGTNGCTATDSVTVIQDVTKPTLSVTAPSVLTCATTSINLTATSNGTITWTGYNAGVNPIAVTAAGKYYVTAKGTNGCTAIDSVTVIQDVTKPTLSVTAPSVLTCATTSINLTATSNGTITWTGYNAGVNPIAATAAGKYYVTAKGTNGCTTSDSVTVTQDVTKPTLSVTAPSVLTCATTSINLTATSNGTITWTGYNAGVNPIAVTAAGKYYVTAKGTNGCTATDSVTVIQDVTKPTLSVTAPSVLTCATTSINLTATSNGTITWTGYNAGVNPIAANTPGKYYVTAKGTNGCTTSDSVTVTQDVTKPTLSIAVPSVLTCATTSINLTATSNGTITWTGYNAGANPIAVTTPGKYYVTAKGTNGCTTSDSVTVTQNVTKPTLAVTAPSVLTCATTSINLTATSNGTITWTGYNAGANPIAVTTPGKYYVTAKGTNGCTTSDSITVTQDVTKSTLSITAPGTLTCSTTSINLAATSNGTITWTGYNAGVNPIAVTTPGKYYVTAKGTNGCTTSDSVTVTQDVTKPTLAVTTPSVLTCATTSINLTATSNGTITWTGYNAGVNPIAVTTPGKYYVTAKGTNGCTTSDSITVTQDVTKSTLSITAPGTLTCATTSINLTATSNGAITWTGYNAGVNPIAVTTPGKYYVTTKGTNGCTTSDSVTVTQDITKPTLSITAPGTLTCATTSINLTATSNGTITWTGYNAGVNPIAVITPGKYYVTAKGTNGCTTSDSITITQDITKPTLSVTAPGTLTCATTSINLTATSNGTITWTGYNAGVNPIAVTTPGKYYVTTKGTNGCTTSDSVTVTQDITKPTLSITAPGTLTCATTSINLTATSNGTITWTGYNAGANSIAVTTPGKYYVTAKGTNGCTTSDSITVTQDVTKSTLSITAPGTLTCSTTSINLAATSNGTITWTGYNAGVNPIAVTTPGKYYVTAKGTNGCTTSDSVTVTQDVTKPTLAVTTPSVLTCATTSINLTATSNGTITWTGYNAGVNPIAVTTPGKYYVTAKGTNGCTTSDSITVTQDVTKSTLSITAPGTLTCATTSINLTATSNGAITWTGYNAGVNPIAVTTPGKYYVTTKGTNGCTTSDSVTVTQDITKPTLSITAPGTLTCATTSINLTATSNGTITWTGYNAGVNPIAVITPGKYYVTAKGTNGCTTSDSITITQDITKPTLSVTAPGTLTCATTSINLTATSNGTITWTGYNAGVNPIAITTPGKYYVTTKGTNGCTTSDSVTVTQDVTKPTLSVTAPGTLTCATTSINLTATSNGTITWTGYNAGVNPIAITTPGKYYVTAKGTNGCTTSDSITVTQDITKPTLSVTAPGTLTCATTSINLTATSNGTITWTGYNAGVNPIAVTAAGKYYVTAKGTNGCTTSDSVTVTQDITKPTLSITTPGTLTCATTSINLTATSNGTITWTGYNAGVNPIAVTTPGKYYVTAKGTNGCTTSDSITVNQNITPAANVQATNNGPLTCTKATVQITGSSTSAAVTYTWSGPNGYTANTAAANVTVPGTYSLVVTNTQNGCTATTNTPVSQNITPAANVQASNDGPLTCLKTDVIINGTSSTNGSTFKWTGPNNFTASGASAVVTVPGTYTLSVTNPNNGCVATTNTPVVKNTTPPVAVIMPPGNSPDPLSVDLLSAQSVTNANYQWSLSSSDNSWFIVDGAQTATVLYQSGNANISGLFTLLVTDKTNGCQNTATYTLNTASLTTLKSASLEFNAYPNPFSDQLSVTFKSPANGNVSVEIYSNLAGNRESTLFNENTKAGQTYKVVFRSAGLPAGLHYCVIRSNGKVYTKKLILVR</sequence>
<dbReference type="InterPro" id="IPR013783">
    <property type="entry name" value="Ig-like_fold"/>
</dbReference>
<evidence type="ECO:0000313" key="4">
    <source>
        <dbReference type="Proteomes" id="UP001326715"/>
    </source>
</evidence>
<organism evidence="3 4">
    <name type="scientific">Chitinophaga sancti</name>
    <dbReference type="NCBI Taxonomy" id="1004"/>
    <lineage>
        <taxon>Bacteria</taxon>
        <taxon>Pseudomonadati</taxon>
        <taxon>Bacteroidota</taxon>
        <taxon>Chitinophagia</taxon>
        <taxon>Chitinophagales</taxon>
        <taxon>Chitinophagaceae</taxon>
        <taxon>Chitinophaga</taxon>
    </lineage>
</organism>
<dbReference type="RefSeq" id="WP_322518489.1">
    <property type="nucleotide sequence ID" value="NZ_CP139972.1"/>
</dbReference>
<dbReference type="Gene3D" id="2.60.40.1830">
    <property type="entry name" value="Phage tail base-plate Siphoviridae RBP, head domain"/>
    <property type="match status" value="42"/>
</dbReference>
<feature type="domain" description="Ig-like" evidence="2">
    <location>
        <begin position="4105"/>
        <end position="4239"/>
    </location>
</feature>
<dbReference type="InterPro" id="IPR026444">
    <property type="entry name" value="Secre_tail"/>
</dbReference>
<feature type="domain" description="Ig-like" evidence="2">
    <location>
        <begin position="2737"/>
        <end position="2871"/>
    </location>
</feature>
<dbReference type="Gene3D" id="2.60.40.10">
    <property type="entry name" value="Immunoglobulins"/>
    <property type="match status" value="10"/>
</dbReference>
<feature type="domain" description="Ig-like" evidence="2">
    <location>
        <begin position="3961"/>
        <end position="4095"/>
    </location>
</feature>
<feature type="domain" description="Ig-like" evidence="2">
    <location>
        <begin position="3673"/>
        <end position="3807"/>
    </location>
</feature>
<evidence type="ECO:0000259" key="2">
    <source>
        <dbReference type="PROSITE" id="PS50835"/>
    </source>
</evidence>